<dbReference type="EMBL" id="JABWDY010005558">
    <property type="protein sequence ID" value="KAF5204336.1"/>
    <property type="molecule type" value="Genomic_DNA"/>
</dbReference>
<organism evidence="1 2">
    <name type="scientific">Thalictrum thalictroides</name>
    <name type="common">Rue-anemone</name>
    <name type="synonym">Anemone thalictroides</name>
    <dbReference type="NCBI Taxonomy" id="46969"/>
    <lineage>
        <taxon>Eukaryota</taxon>
        <taxon>Viridiplantae</taxon>
        <taxon>Streptophyta</taxon>
        <taxon>Embryophyta</taxon>
        <taxon>Tracheophyta</taxon>
        <taxon>Spermatophyta</taxon>
        <taxon>Magnoliopsida</taxon>
        <taxon>Ranunculales</taxon>
        <taxon>Ranunculaceae</taxon>
        <taxon>Thalictroideae</taxon>
        <taxon>Thalictrum</taxon>
    </lineage>
</organism>
<sequence length="114" mass="12273">MPLPISRGLVTPPCPWPCGLLSLLFGVLSPVEIIGHMHSLAVSGLLLVPNRLRQSCCRPCLEFPWNSPSPLFLAVRMVLVVVEVTLPLLDCFHSHLLQLSPLGGCKSLSLPTGA</sequence>
<dbReference type="AlphaFoldDB" id="A0A7J6X3K0"/>
<evidence type="ECO:0000313" key="2">
    <source>
        <dbReference type="Proteomes" id="UP000554482"/>
    </source>
</evidence>
<gene>
    <name evidence="1" type="ORF">FRX31_006073</name>
</gene>
<reference evidence="1 2" key="1">
    <citation type="submission" date="2020-06" db="EMBL/GenBank/DDBJ databases">
        <title>Transcriptomic and genomic resources for Thalictrum thalictroides and T. hernandezii: Facilitating candidate gene discovery in an emerging model plant lineage.</title>
        <authorList>
            <person name="Arias T."/>
            <person name="Riano-Pachon D.M."/>
            <person name="Di Stilio V.S."/>
        </authorList>
    </citation>
    <scope>NUCLEOTIDE SEQUENCE [LARGE SCALE GENOMIC DNA]</scope>
    <source>
        <strain evidence="2">cv. WT478/WT964</strain>
        <tissue evidence="1">Leaves</tissue>
    </source>
</reference>
<evidence type="ECO:0000313" key="1">
    <source>
        <dbReference type="EMBL" id="KAF5204336.1"/>
    </source>
</evidence>
<keyword evidence="2" id="KW-1185">Reference proteome</keyword>
<comment type="caution">
    <text evidence="1">The sequence shown here is derived from an EMBL/GenBank/DDBJ whole genome shotgun (WGS) entry which is preliminary data.</text>
</comment>
<proteinExistence type="predicted"/>
<protein>
    <submittedName>
        <fullName evidence="1">Uncharacterized protein</fullName>
    </submittedName>
</protein>
<dbReference type="Proteomes" id="UP000554482">
    <property type="component" value="Unassembled WGS sequence"/>
</dbReference>
<accession>A0A7J6X3K0</accession>
<name>A0A7J6X3K0_THATH</name>